<dbReference type="CDD" id="cd00055">
    <property type="entry name" value="EGF_Lam"/>
    <property type="match status" value="20"/>
</dbReference>
<feature type="region of interest" description="Disordered" evidence="19">
    <location>
        <begin position="2542"/>
        <end position="2563"/>
    </location>
</feature>
<dbReference type="GO" id="GO:0030155">
    <property type="term" value="P:regulation of cell adhesion"/>
    <property type="evidence" value="ECO:0007669"/>
    <property type="project" value="InterPro"/>
</dbReference>
<evidence type="ECO:0000313" key="27">
    <source>
        <dbReference type="Xenbase" id="XB-GENE-6486367"/>
    </source>
</evidence>
<comment type="subcellular location">
    <subcellularLocation>
        <location evidence="1">Secreted</location>
        <location evidence="1">Extracellular space</location>
        <location evidence="1">Extracellular matrix</location>
        <location evidence="1">Basement membrane</location>
    </subcellularLocation>
</comment>
<keyword evidence="5" id="KW-0677">Repeat</keyword>
<feature type="domain" description="Laminin G" evidence="21">
    <location>
        <begin position="3511"/>
        <end position="3683"/>
    </location>
</feature>
<evidence type="ECO:0000256" key="9">
    <source>
        <dbReference type="ARBA" id="ARBA00023157"/>
    </source>
</evidence>
<dbReference type="Pfam" id="PF00052">
    <property type="entry name" value="Laminin_B"/>
    <property type="match status" value="1"/>
</dbReference>
<dbReference type="InterPro" id="IPR001791">
    <property type="entry name" value="Laminin_G"/>
</dbReference>
<feature type="domain" description="Laminin EGF-like" evidence="22">
    <location>
        <begin position="1843"/>
        <end position="1892"/>
    </location>
</feature>
<evidence type="ECO:0000256" key="16">
    <source>
        <dbReference type="ARBA" id="ARBA00081617"/>
    </source>
</evidence>
<evidence type="ECO:0000256" key="4">
    <source>
        <dbReference type="ARBA" id="ARBA00022729"/>
    </source>
</evidence>
<keyword evidence="8 18" id="KW-0175">Coiled coil</keyword>
<dbReference type="SUPFAM" id="SSF49899">
    <property type="entry name" value="Concanavalin A-like lectins/glucanases"/>
    <property type="match status" value="5"/>
</dbReference>
<dbReference type="Pfam" id="PF24973">
    <property type="entry name" value="EGF_LMN_ATRN"/>
    <property type="match status" value="3"/>
</dbReference>
<evidence type="ECO:0000256" key="1">
    <source>
        <dbReference type="ARBA" id="ARBA00004302"/>
    </source>
</evidence>
<feature type="domain" description="Laminin G" evidence="21">
    <location>
        <begin position="3111"/>
        <end position="3276"/>
    </location>
</feature>
<dbReference type="InterPro" id="IPR056863">
    <property type="entry name" value="LMN_ATRN_NET-like_EGF"/>
</dbReference>
<name>A0A8J0TVH4_XENLA</name>
<feature type="domain" description="Laminin EGF-like" evidence="22">
    <location>
        <begin position="1559"/>
        <end position="1609"/>
    </location>
</feature>
<dbReference type="CTD" id="108700926"/>
<dbReference type="InterPro" id="IPR008211">
    <property type="entry name" value="Laminin_N"/>
</dbReference>
<dbReference type="FunFam" id="2.10.25.10:FF:000090">
    <property type="entry name" value="laminin subunit alpha"/>
    <property type="match status" value="1"/>
</dbReference>
<dbReference type="Pfam" id="PF00055">
    <property type="entry name" value="Laminin_N"/>
    <property type="match status" value="1"/>
</dbReference>
<feature type="disulfide bond" evidence="17">
    <location>
        <begin position="2070"/>
        <end position="2079"/>
    </location>
</feature>
<dbReference type="PROSITE" id="PS50025">
    <property type="entry name" value="LAM_G_DOMAIN"/>
    <property type="match status" value="5"/>
</dbReference>
<dbReference type="CDD" id="cd00110">
    <property type="entry name" value="LamG"/>
    <property type="match status" value="5"/>
</dbReference>
<evidence type="ECO:0000259" key="22">
    <source>
        <dbReference type="PROSITE" id="PS50027"/>
    </source>
</evidence>
<feature type="domain" description="Laminin EGF-like" evidence="22">
    <location>
        <begin position="810"/>
        <end position="856"/>
    </location>
</feature>
<evidence type="ECO:0000256" key="15">
    <source>
        <dbReference type="ARBA" id="ARBA00078366"/>
    </source>
</evidence>
<feature type="disulfide bond" evidence="17">
    <location>
        <begin position="1534"/>
        <end position="1543"/>
    </location>
</feature>
<feature type="disulfide bond" evidence="17">
    <location>
        <begin position="727"/>
        <end position="736"/>
    </location>
</feature>
<dbReference type="GO" id="GO:0034446">
    <property type="term" value="P:substrate adhesion-dependent cell spreading"/>
    <property type="evidence" value="ECO:0007669"/>
    <property type="project" value="UniProtKB-ARBA"/>
</dbReference>
<dbReference type="PANTHER" id="PTHR10574">
    <property type="entry name" value="NETRIN/LAMININ-RELATED"/>
    <property type="match status" value="1"/>
</dbReference>
<evidence type="ECO:0000256" key="18">
    <source>
        <dbReference type="SAM" id="Coils"/>
    </source>
</evidence>
<dbReference type="GO" id="GO:0007411">
    <property type="term" value="P:axon guidance"/>
    <property type="evidence" value="ECO:0000318"/>
    <property type="project" value="GO_Central"/>
</dbReference>
<dbReference type="FunFam" id="2.10.25.10:FF:000074">
    <property type="entry name" value="Laminin subunit alpha"/>
    <property type="match status" value="1"/>
</dbReference>
<reference evidence="26" key="1">
    <citation type="submission" date="2025-08" db="UniProtKB">
        <authorList>
            <consortium name="RefSeq"/>
        </authorList>
    </citation>
    <scope>IDENTIFICATION</scope>
    <source>
        <strain evidence="26">J_2021</strain>
        <tissue evidence="26">Erythrocytes</tissue>
    </source>
</reference>
<dbReference type="FunFam" id="2.10.25.10:FF:000388">
    <property type="entry name" value="Laminin subunit alpha"/>
    <property type="match status" value="1"/>
</dbReference>
<feature type="disulfide bond" evidence="17">
    <location>
        <begin position="780"/>
        <end position="789"/>
    </location>
</feature>
<feature type="disulfide bond" evidence="17">
    <location>
        <begin position="526"/>
        <end position="543"/>
    </location>
</feature>
<dbReference type="GO" id="GO:0005604">
    <property type="term" value="C:basement membrane"/>
    <property type="evidence" value="ECO:0000318"/>
    <property type="project" value="GO_Central"/>
</dbReference>
<dbReference type="PROSITE" id="PS00022">
    <property type="entry name" value="EGF_1"/>
    <property type="match status" value="2"/>
</dbReference>
<dbReference type="GO" id="GO:0016477">
    <property type="term" value="P:cell migration"/>
    <property type="evidence" value="ECO:0007669"/>
    <property type="project" value="UniProtKB-ARBA"/>
</dbReference>
<gene>
    <name evidence="26 27" type="primary">lama5.L</name>
</gene>
<dbReference type="GeneID" id="108700926"/>
<keyword evidence="9 17" id="KW-1015">Disulfide bond</keyword>
<evidence type="ECO:0000256" key="3">
    <source>
        <dbReference type="ARBA" id="ARBA00022530"/>
    </source>
</evidence>
<dbReference type="GO" id="GO:0009887">
    <property type="term" value="P:animal organ morphogenesis"/>
    <property type="evidence" value="ECO:0000318"/>
    <property type="project" value="GO_Central"/>
</dbReference>
<dbReference type="Pfam" id="PF06008">
    <property type="entry name" value="Laminin_I"/>
    <property type="match status" value="1"/>
</dbReference>
<dbReference type="FunFam" id="2.60.120.200:FF:000209">
    <property type="entry name" value="Laminin subunit alpha 5"/>
    <property type="match status" value="1"/>
</dbReference>
<dbReference type="FunFam" id="2.60.120.200:FF:000150">
    <property type="entry name" value="Laminin subunit alpha 5"/>
    <property type="match status" value="1"/>
</dbReference>
<dbReference type="InterPro" id="IPR000034">
    <property type="entry name" value="Laminin_IV"/>
</dbReference>
<evidence type="ECO:0000313" key="26">
    <source>
        <dbReference type="RefSeq" id="XP_018090464.1"/>
    </source>
</evidence>
<dbReference type="FunFam" id="2.10.25.10:FF:000051">
    <property type="entry name" value="Laminin subunit alpha 4"/>
    <property type="match status" value="1"/>
</dbReference>
<keyword evidence="6" id="KW-0084">Basement membrane</keyword>
<evidence type="ECO:0000259" key="21">
    <source>
        <dbReference type="PROSITE" id="PS50025"/>
    </source>
</evidence>
<dbReference type="FunFam" id="2.10.25.10:FF:000069">
    <property type="entry name" value="Laminin subunit alpha 1"/>
    <property type="match status" value="1"/>
</dbReference>
<dbReference type="PROSITE" id="PS51117">
    <property type="entry name" value="LAMININ_NTER"/>
    <property type="match status" value="1"/>
</dbReference>
<evidence type="ECO:0000256" key="14">
    <source>
        <dbReference type="ARBA" id="ARBA00077092"/>
    </source>
</evidence>
<evidence type="ECO:0000256" key="19">
    <source>
        <dbReference type="SAM" id="MobiDB-lite"/>
    </source>
</evidence>
<feature type="domain" description="Laminin G" evidence="21">
    <location>
        <begin position="2714"/>
        <end position="2912"/>
    </location>
</feature>
<evidence type="ECO:0000256" key="13">
    <source>
        <dbReference type="ARBA" id="ARBA00072596"/>
    </source>
</evidence>
<dbReference type="PROSITE" id="PS51115">
    <property type="entry name" value="LAMININ_IVA"/>
    <property type="match status" value="1"/>
</dbReference>
<evidence type="ECO:0000256" key="5">
    <source>
        <dbReference type="ARBA" id="ARBA00022737"/>
    </source>
</evidence>
<feature type="chain" id="PRO_5035295191" description="Laminin subunit alpha-5" evidence="20">
    <location>
        <begin position="21"/>
        <end position="3686"/>
    </location>
</feature>
<feature type="disulfide bond" evidence="17">
    <location>
        <begin position="615"/>
        <end position="627"/>
    </location>
</feature>
<evidence type="ECO:0000256" key="7">
    <source>
        <dbReference type="ARBA" id="ARBA00022889"/>
    </source>
</evidence>
<feature type="domain" description="Laminin EGF-like" evidence="22">
    <location>
        <begin position="410"/>
        <end position="454"/>
    </location>
</feature>
<protein>
    <recommendedName>
        <fullName evidence="13">Laminin subunit alpha-5</fullName>
    </recommendedName>
    <alternativeName>
        <fullName evidence="14">Laminin-10 subunit alpha</fullName>
    </alternativeName>
    <alternativeName>
        <fullName evidence="16">Laminin-11 subunit alpha</fullName>
    </alternativeName>
    <alternativeName>
        <fullName evidence="15">Laminin-15 subunit alpha</fullName>
    </alternativeName>
</protein>
<dbReference type="FunFam" id="2.10.25.10:FF:000405">
    <property type="entry name" value="Laminin subunit alpha 5"/>
    <property type="match status" value="1"/>
</dbReference>
<feature type="domain" description="Laminin EGF-like" evidence="22">
    <location>
        <begin position="707"/>
        <end position="756"/>
    </location>
</feature>
<feature type="disulfide bond" evidence="17">
    <location>
        <begin position="831"/>
        <end position="840"/>
    </location>
</feature>
<evidence type="ECO:0000256" key="20">
    <source>
        <dbReference type="SAM" id="SignalP"/>
    </source>
</evidence>
<dbReference type="GO" id="GO:0005576">
    <property type="term" value="C:extracellular region"/>
    <property type="evidence" value="ECO:0007669"/>
    <property type="project" value="UniProtKB-ARBA"/>
</dbReference>
<dbReference type="GO" id="GO:0009888">
    <property type="term" value="P:tissue development"/>
    <property type="evidence" value="ECO:0000318"/>
    <property type="project" value="GO_Central"/>
</dbReference>
<feature type="disulfide bond" evidence="17">
    <location>
        <begin position="430"/>
        <end position="439"/>
    </location>
</feature>
<feature type="coiled-coil region" evidence="18">
    <location>
        <begin position="2346"/>
        <end position="2446"/>
    </location>
</feature>
<dbReference type="PROSITE" id="PS50027">
    <property type="entry name" value="EGF_LAM_2"/>
    <property type="match status" value="15"/>
</dbReference>
<dbReference type="InterPro" id="IPR013320">
    <property type="entry name" value="ConA-like_dom_sf"/>
</dbReference>
<dbReference type="Gene3D" id="2.10.25.10">
    <property type="entry name" value="Laminin"/>
    <property type="match status" value="19"/>
</dbReference>
<feature type="domain" description="Laminin EGF-like" evidence="22">
    <location>
        <begin position="477"/>
        <end position="523"/>
    </location>
</feature>
<dbReference type="InterPro" id="IPR050440">
    <property type="entry name" value="Laminin/Netrin_ECM"/>
</dbReference>
<feature type="domain" description="Laminin EGF-like" evidence="22">
    <location>
        <begin position="660"/>
        <end position="705"/>
    </location>
</feature>
<feature type="domain" description="Laminin EGF-like" evidence="22">
    <location>
        <begin position="2003"/>
        <end position="2049"/>
    </location>
</feature>
<feature type="disulfide bond" evidence="17">
    <location>
        <begin position="2022"/>
        <end position="2031"/>
    </location>
</feature>
<dbReference type="OrthoDB" id="18487at2759"/>
<feature type="disulfide bond" evidence="17">
    <location>
        <begin position="524"/>
        <end position="536"/>
    </location>
</feature>
<feature type="disulfide bond" evidence="17">
    <location>
        <begin position="1559"/>
        <end position="1571"/>
    </location>
</feature>
<evidence type="ECO:0000259" key="23">
    <source>
        <dbReference type="PROSITE" id="PS51115"/>
    </source>
</evidence>
<keyword evidence="3" id="KW-0272">Extracellular matrix</keyword>
<feature type="disulfide bond" evidence="17">
    <location>
        <begin position="662"/>
        <end position="679"/>
    </location>
</feature>
<dbReference type="Xenbase" id="XB-GENE-6486367">
    <property type="gene designation" value="lama5.L"/>
</dbReference>
<feature type="domain" description="Laminin G" evidence="21">
    <location>
        <begin position="3335"/>
        <end position="3505"/>
    </location>
</feature>
<dbReference type="InterPro" id="IPR000742">
    <property type="entry name" value="EGF"/>
</dbReference>
<dbReference type="PRINTS" id="PR00011">
    <property type="entry name" value="EGFLAMININ"/>
</dbReference>
<evidence type="ECO:0000256" key="10">
    <source>
        <dbReference type="ARBA" id="ARBA00023180"/>
    </source>
</evidence>
<dbReference type="GO" id="GO:0030334">
    <property type="term" value="P:regulation of cell migration"/>
    <property type="evidence" value="ECO:0007669"/>
    <property type="project" value="InterPro"/>
</dbReference>
<feature type="disulfide bond" evidence="17">
    <location>
        <begin position="545"/>
        <end position="554"/>
    </location>
</feature>
<dbReference type="FunFam" id="2.10.25.10:FF:000034">
    <property type="entry name" value="Laminin subunit alpha 3"/>
    <property type="match status" value="1"/>
</dbReference>
<feature type="disulfide bond" evidence="17">
    <location>
        <begin position="810"/>
        <end position="822"/>
    </location>
</feature>
<feature type="domain" description="Laminin EGF-like" evidence="22">
    <location>
        <begin position="524"/>
        <end position="574"/>
    </location>
</feature>
<dbReference type="FunFam" id="2.60.120.200:FF:000271">
    <property type="entry name" value="Laminin alpha 5"/>
    <property type="match status" value="1"/>
</dbReference>
<dbReference type="FunFam" id="2.10.25.10:FF:000084">
    <property type="entry name" value="Laminin subunit alpha 3"/>
    <property type="match status" value="1"/>
</dbReference>
<keyword evidence="25" id="KW-1185">Reference proteome</keyword>
<dbReference type="GO" id="GO:0043259">
    <property type="term" value="C:laminin-10 complex"/>
    <property type="evidence" value="ECO:0007669"/>
    <property type="project" value="UniProtKB-ARBA"/>
</dbReference>
<feature type="domain" description="Laminin EGF-like" evidence="22">
    <location>
        <begin position="757"/>
        <end position="809"/>
    </location>
</feature>
<dbReference type="Pfam" id="PF06009">
    <property type="entry name" value="Laminin_II"/>
    <property type="match status" value="1"/>
</dbReference>
<feature type="domain" description="Laminin N-terminal" evidence="24">
    <location>
        <begin position="29"/>
        <end position="280"/>
    </location>
</feature>
<keyword evidence="11 17" id="KW-0424">Laminin EGF-like domain</keyword>
<evidence type="ECO:0000256" key="8">
    <source>
        <dbReference type="ARBA" id="ARBA00023054"/>
    </source>
</evidence>
<feature type="disulfide bond" evidence="17">
    <location>
        <begin position="1441"/>
        <end position="1450"/>
    </location>
</feature>
<feature type="disulfide bond" evidence="17">
    <location>
        <begin position="1580"/>
        <end position="1589"/>
    </location>
</feature>
<dbReference type="InterPro" id="IPR009254">
    <property type="entry name" value="Laminin_aI"/>
</dbReference>
<feature type="disulfide bond" evidence="17">
    <location>
        <begin position="660"/>
        <end position="672"/>
    </location>
</feature>
<evidence type="ECO:0000313" key="25">
    <source>
        <dbReference type="Proteomes" id="UP000186698"/>
    </source>
</evidence>
<dbReference type="Proteomes" id="UP000186698">
    <property type="component" value="Chromosome 9_10L"/>
</dbReference>
<feature type="disulfide bond" evidence="17">
    <location>
        <begin position="681"/>
        <end position="690"/>
    </location>
</feature>
<dbReference type="GO" id="GO:0005178">
    <property type="term" value="F:integrin binding"/>
    <property type="evidence" value="ECO:0007669"/>
    <property type="project" value="UniProtKB-ARBA"/>
</dbReference>
<feature type="domain" description="Laminin EGF-like" evidence="22">
    <location>
        <begin position="1510"/>
        <end position="1558"/>
    </location>
</feature>
<dbReference type="FunFam" id="2.60.120.260:FF:000092">
    <property type="entry name" value="Laminin subunit alpha-3"/>
    <property type="match status" value="1"/>
</dbReference>
<feature type="signal peptide" evidence="20">
    <location>
        <begin position="1"/>
        <end position="20"/>
    </location>
</feature>
<feature type="disulfide bond" evidence="17">
    <location>
        <begin position="708"/>
        <end position="725"/>
    </location>
</feature>
<feature type="domain" description="Laminin G" evidence="21">
    <location>
        <begin position="2926"/>
        <end position="3102"/>
    </location>
</feature>
<keyword evidence="7" id="KW-0130">Cell adhesion</keyword>
<feature type="domain" description="Laminin EGF-like" evidence="22">
    <location>
        <begin position="1420"/>
        <end position="1465"/>
    </location>
</feature>
<organism evidence="25 26">
    <name type="scientific">Xenopus laevis</name>
    <name type="common">African clawed frog</name>
    <dbReference type="NCBI Taxonomy" id="8355"/>
    <lineage>
        <taxon>Eukaryota</taxon>
        <taxon>Metazoa</taxon>
        <taxon>Chordata</taxon>
        <taxon>Craniata</taxon>
        <taxon>Vertebrata</taxon>
        <taxon>Euteleostomi</taxon>
        <taxon>Amphibia</taxon>
        <taxon>Batrachia</taxon>
        <taxon>Anura</taxon>
        <taxon>Pipoidea</taxon>
        <taxon>Pipidae</taxon>
        <taxon>Xenopodinae</taxon>
        <taxon>Xenopus</taxon>
        <taxon>Xenopus</taxon>
    </lineage>
</organism>
<dbReference type="FunFam" id="2.10.25.10:FF:000033">
    <property type="entry name" value="Laminin subunit alpha 2"/>
    <property type="match status" value="1"/>
</dbReference>
<comment type="caution">
    <text evidence="17">Lacks conserved residue(s) required for the propagation of feature annotation.</text>
</comment>
<dbReference type="InterPro" id="IPR002049">
    <property type="entry name" value="LE_dom"/>
</dbReference>
<dbReference type="FunFam" id="2.10.25.10:FF:000430">
    <property type="entry name" value="Laminin subunit alpha 5"/>
    <property type="match status" value="1"/>
</dbReference>
<dbReference type="InterPro" id="IPR010307">
    <property type="entry name" value="Laminin_dom_II"/>
</dbReference>
<feature type="domain" description="Laminin EGF-like" evidence="22">
    <location>
        <begin position="1949"/>
        <end position="2002"/>
    </location>
</feature>
<dbReference type="GO" id="GO:0045995">
    <property type="term" value="P:regulation of embryonic development"/>
    <property type="evidence" value="ECO:0007669"/>
    <property type="project" value="InterPro"/>
</dbReference>
<feature type="disulfide bond" evidence="17">
    <location>
        <begin position="1420"/>
        <end position="1432"/>
    </location>
</feature>
<feature type="coiled-coil region" evidence="18">
    <location>
        <begin position="2623"/>
        <end position="2650"/>
    </location>
</feature>
<dbReference type="AGR" id="Xenbase:XB-GENE-6486367"/>
<evidence type="ECO:0000256" key="2">
    <source>
        <dbReference type="ARBA" id="ARBA00022525"/>
    </source>
</evidence>
<evidence type="ECO:0000256" key="11">
    <source>
        <dbReference type="ARBA" id="ARBA00023292"/>
    </source>
</evidence>
<dbReference type="FunFam" id="2.60.120.200:FF:000151">
    <property type="entry name" value="Laminin subunit alpha 5"/>
    <property type="match status" value="1"/>
</dbReference>
<dbReference type="PANTHER" id="PTHR10574:SF406">
    <property type="entry name" value="LAMININ SUBUNIT ALPHA 5"/>
    <property type="match status" value="1"/>
</dbReference>
<dbReference type="FunFam" id="2.10.25.10:FF:000011">
    <property type="entry name" value="Cadherin EGF LAG seven-pass G-type receptor"/>
    <property type="match status" value="1"/>
</dbReference>
<feature type="disulfide bond" evidence="17">
    <location>
        <begin position="1422"/>
        <end position="1439"/>
    </location>
</feature>
<dbReference type="Pfam" id="PF00053">
    <property type="entry name" value="EGF_laminin"/>
    <property type="match status" value="18"/>
</dbReference>
<dbReference type="GO" id="GO:0005201">
    <property type="term" value="F:extracellular matrix structural constituent"/>
    <property type="evidence" value="ECO:0000318"/>
    <property type="project" value="GO_Central"/>
</dbReference>
<accession>A0A8J0TVH4</accession>
<dbReference type="PROSITE" id="PS01248">
    <property type="entry name" value="EGF_LAM_1"/>
    <property type="match status" value="6"/>
</dbReference>
<feature type="disulfide bond" evidence="17">
    <location>
        <begin position="1974"/>
        <end position="1983"/>
    </location>
</feature>
<proteinExistence type="predicted"/>
<dbReference type="KEGG" id="xla:108700926"/>
<feature type="disulfide bond" evidence="17">
    <location>
        <begin position="500"/>
        <end position="509"/>
    </location>
</feature>
<evidence type="ECO:0000256" key="12">
    <source>
        <dbReference type="ARBA" id="ARBA00063580"/>
    </source>
</evidence>
<keyword evidence="4 20" id="KW-0732">Signal</keyword>
<feature type="disulfide bond" evidence="17">
    <location>
        <begin position="812"/>
        <end position="829"/>
    </location>
</feature>
<feature type="disulfide bond" evidence="17">
    <location>
        <begin position="635"/>
        <end position="644"/>
    </location>
</feature>
<evidence type="ECO:0000256" key="6">
    <source>
        <dbReference type="ARBA" id="ARBA00022869"/>
    </source>
</evidence>
<dbReference type="SMART" id="SM00281">
    <property type="entry name" value="LamB"/>
    <property type="match status" value="1"/>
</dbReference>
<dbReference type="Gene3D" id="2.60.120.200">
    <property type="match status" value="5"/>
</dbReference>
<evidence type="ECO:0000256" key="17">
    <source>
        <dbReference type="PROSITE-ProRule" id="PRU00460"/>
    </source>
</evidence>
<dbReference type="Gene3D" id="2.60.120.260">
    <property type="entry name" value="Galactose-binding domain-like"/>
    <property type="match status" value="1"/>
</dbReference>
<dbReference type="SMART" id="SM00136">
    <property type="entry name" value="LamNT"/>
    <property type="match status" value="1"/>
</dbReference>
<evidence type="ECO:0000259" key="24">
    <source>
        <dbReference type="PROSITE" id="PS51117"/>
    </source>
</evidence>
<feature type="disulfide bond" evidence="17">
    <location>
        <begin position="477"/>
        <end position="489"/>
    </location>
</feature>
<dbReference type="FunFam" id="2.10.25.10:FF:000467">
    <property type="entry name" value="Laminin subunit alpha 5"/>
    <property type="match status" value="1"/>
</dbReference>
<dbReference type="Pfam" id="PF02210">
    <property type="entry name" value="Laminin_G_2"/>
    <property type="match status" value="4"/>
</dbReference>
<feature type="domain" description="Laminin EGF-like" evidence="22">
    <location>
        <begin position="2050"/>
        <end position="2096"/>
    </location>
</feature>
<feature type="coiled-coil region" evidence="18">
    <location>
        <begin position="2211"/>
        <end position="2266"/>
    </location>
</feature>
<feature type="disulfide bond" evidence="17">
    <location>
        <begin position="1561"/>
        <end position="1578"/>
    </location>
</feature>
<feature type="disulfide bond" evidence="17">
    <location>
        <begin position="1862"/>
        <end position="1871"/>
    </location>
</feature>
<feature type="disulfide bond" evidence="17">
    <location>
        <begin position="1986"/>
        <end position="2000"/>
    </location>
</feature>
<dbReference type="FunFam" id="2.10.25.10:FF:000083">
    <property type="entry name" value="Laminin subunit alpha"/>
    <property type="match status" value="1"/>
</dbReference>
<dbReference type="FunFam" id="2.10.25.10:FF:000209">
    <property type="entry name" value="Laminin subunit alpha 5"/>
    <property type="match status" value="2"/>
</dbReference>
<dbReference type="SMART" id="SM00180">
    <property type="entry name" value="EGF_Lam"/>
    <property type="match status" value="22"/>
</dbReference>
<keyword evidence="2" id="KW-0964">Secreted</keyword>
<keyword evidence="10" id="KW-0325">Glycoprotein</keyword>
<feature type="domain" description="Laminin IV type A" evidence="23">
    <location>
        <begin position="1630"/>
        <end position="1809"/>
    </location>
</feature>
<sequence length="3686" mass="405144">MSVPGAWCLFLLVPLGLAQGLELPTNGVNGFSLHPPYFNLAEGTKISASATCGEREDGRPVEDLYCKLVGGPVSGDPSQTIQGQYCDICMANNREKSHPISNAIDGTERWWQSPPLSRGYNQVNVTLDLGQVFHVAYVLIKFANSPRPDLWVLERSTDFGVTYHPWQYFASSKRDCLELFGPQTLERIVQDDHVICTTEHSRIVPLENGEIVVSLVNKRPGAMNFSYSPMLMNFTKATTIRLRFLRTNTLLGHLMGKTLRDPTVTRRYYYSIKDISIGGRCVCNGHAEVCNAKDPANPYRLHCDCQHNTCGTSCETCCPGYNQLPWKPATKDNANECEPCNCNGHAYDCYYDPEVERRRASMDSRGDFVGGGVCVDCQHNTDGVNCERCIVGYYKSPDHPSISPHTCQRCSCESEYMDGSCEDLTGRCYCKPNYTGENCESCAEGYMDFPLCYPVPDPPNGGGTGEQLRPVGEIINCDCHVAGTEGNACRKDPFVGACVCKPNFQGDTCEVCAPGYFGPTCLDCQCSGPGVLDGSCDKESGQCVCRSGFEGFLCDQCGPGFYNYPLCQLCGCSPVGTLPQGCDPNGRCLCKPEYDGPRCEQCIVGYHSYPYCQACSCDPRGAVDNNCTPTGHCQCHPNFAGPTCNQCAASHYGYPSCTSCQCSAEGSLHNTCNPQSGQCLCRHSITSLRCDSCAPGMYGFPDCRVGPCNPSGSKSLSANSLEGSCECRDHVEGAACDKCKPLYWNLAPENPHGCTRCQCGSDGTINGVGECQQASGQCFCKPNICSRTCSTCKDGYYNLQLGSYFGCQGCQCDIGGSIGLACHEKTGACQCRENVQGPQCNQPAPGHYFPDLHHLRYEVEDGVTEDGRPVRFGYNPLEFENFSWRGYAQMSPFQPKVVLTINVTSPDLFRVVFRFVNRGVDSVYGKVSFIEERKFNACANCSEQTKRIVFPPSTEPAFVTVPQSSFGEPFVLNPNVWSVVIEVENVLLDYLILLPSAYYEAPILQVKVTEACTYSSTSEQNSQNCLLYKYLPLDSFSSSGGSEAICRFDNSLPRPCQLEHITPRHPPMAMCYGNDVDVQFRMPVPHPGRYVVLVEYANEEEVQNTSVMVNSPPHPPQQGTFTFYPCKYSFLCRGVALDQHHRVATFDLTTEATIHFTAVRTHFYFSKVYLIPADQFSMEFIRPRVHCIATHGSFSPSSGSCVPSRYQKPSQSVVLSEGKTGSIPANIPLSQGFVPSHPDGQTVLSWPETLPPTAVDATRLVQLHPMQSVVGYNGRVQTPGRYAFIVQYYQPSHPTFAIEVRVQGGRIWQGSANATFCPHGYGCRSLVVSENQVVLDMTDNDYSVTIRVPDGKIVWIEYVLVIPEDSYSSSYLVEEPLDKSYNFISQCGANSFQSNPANSKFCRDAAISLSLFYNNGAQSCNCHEAGALGTTCEPYGGQCNCRPNVIGRDCSRCATGYWGFPNCRPCDCGSRLCDEVTGQCICPPRTIKPECIACQSQTFGCHPLVGCEECNCSPTGLQNKTELECDVQTGQCTCMPNVVGRRCERCAPGFYGYPICRPCNCNRDGVEPSICDPITGQCHCKENVDGLNCDLCRLGTFYLDAANPKGCTRCFCFGATDRCHTASKYRAEFSDMNGWVLLGGDRQEVEISIHPEEGLVDANLEDVPDVYQEFYWHAPRSYLGDRVSSYGGFLHYVLHSKAIRGDQPSIPVERRPDIILKGNQMSIAHLQTKYPVSGEHYHGRIHLVEGNFLHTQTYNPVTREELMMVLANLDQLLIRALNSQSSSSVSLRRVVLDIGQESSVGVRSPEVELCMCPANYRGDSCQECAPGYYRDTKGLFLGKCVPCNCGGHSDQCLPGTGTCVKCQHNTEGDRCERCKDGFVSNGTVDGSLQCVSCPCPLSVPSNNFAIGCFQRGSTFQCLCRLGYAGANCERCAPGFYGNPMVIGSSCKPCNCNGNTDSNMLFSDCDPLFGTCSSCMFNTAGQHCELCAPGFYGDAVRAKNCTRCDCSPCGTESCDSRSGRCFCKPGVMGPQCDRCKEGYYGYNMCSGCQKCSCAEGSASGTCDLVSGQCLCLPGVTGPRCQQCAPGYWGFSPSGCTKCHCKGGSCDPRTGECQCSDGLTGKQCDTCSRQYEIPVSHGPEILKCEPCDSCVVTLLEDLDQNGDFLPSVRDQLANLSVSAIAWNRLSALNISIANLTELWLQYQGAINGIKDKADDMEDHSISLTQDLDALQDKVNMTKKTAVSVQKATKNTNERARDLLNKVQSLNNVSQGMVEQLKKIGSSSSGNVTSTEEFRRIMSEVEHMMKELRARDFQHPSHLAGKEYNESIKLLNRVKAELVSSLQTNQELLSETKRRLDTYSSEVMDLRDALNEAVNKTRQSEDLNSINQNTLEEYLLKVNDLKKQHSELVSAIKMAEDALVQVSDLLQMMENLKEEYEKLAAGLDGARGSLIEKGKRFSPASSKIPIVEKAEMHAKDLGQLAKALFSAIGDANQDGYIQKAINASDAYSTIIDAVKQAEKAAKEANRVAVDAVKNILNEELGKKGKELKQKSSQLEDSARAAEDELSQDVESKLQEAKTKLQNNKAKKEKIQDDLQSIVDKISMTHDNVTDDITSAKFKAAEANDTATRVEDSLIDIKKNLESWKEKYGNLQNEDVTKAIEEAKASVSDLVNTIPLLLHKMNQLENRQTQNNSISDSITRIRELISQARDAASKVKVPVKFNGSSGVQMRTPSDVPDLAAYTSLKLHIQNPEPQTKKKRQVDTELGRFVLFLGHKDGTGDYLGLVLKGNKLQCVYKLGDEEPTFLSANEDIKEEFVTVAIERILQYGQMSIFVTKDSLLEIKGDSTASGEQGLLNLDPERVVFYVGGYPAEFMPPAPLNYPGYRGCIEMDTLNEKPISLYDFEKTFELDTKTDKPCARSKSIGDPWLTEGSYFDGTGYAEVKLETLPGSSKRFELDARLVSYNGILFYLDAEEQFLSLAVQEGKLALIFDIGDGLQVSKPMEPNKLQISSSTPKVVQVILAVVGGKKKIIVRLERVNVYNVDYDKGKLETAQYFFLGGLPSNKMPESLVGLFPGGGSIRGCMKGIKALGKYVDLKRMSTTGVSYGCTSDLLIARSVQFYGHGFLNMAVKNVPSLQEDFYTGFGFRTSRPNGLLYQHTTEEGSCEVAVQHGRLSVKILDAEMRSKSQFADGAGHYLTLYSNKDAVRFYVDDKLQETRTLAAGTGWPDLPSSTLLLGGSQVEGEIQNLTGCISNVFVKRKAGPQSVLDLQQNQESLNITMSCQAPMEDKPQEIRAPLRKKLKQKALIHSKLPPFQHRQRKLADHKHLEDSSCVHPKAVKGALRFGGSSSSHLEFTRLPPIFRDRFHFSLEIRLNTSNGLIFYGRDERSSSSLFLYVSNGRIVLHLVIIGKSLRLRSKEKYNDGLWHTVFFGKEKNKLHLVIDGIKAQSSMVYPGVKSSLTGPVFIGGLPPLIRRPDIPDVSLSSFHGCLRNLKLDGKALNPPNKIMGVTQCYEGLTEQGFFFSEGGFLKLDHEVDIGQSLEVKLEIRPIHHSGLLFHVGTEEGHSVTLSMTEGKVSVSVNAGASEYSTSVKFPQPLCDGQWHTVAVTKVSNVIQLDVDTEGNHAVGASQTEPSRSRGTLYIGGVPGNIYSPRKPHSSYRGCMRNLVINRKAVDVSKPGTFVGSAGTNVCPSL</sequence>
<comment type="subunit">
    <text evidence="12">Laminin is a complex glycoprotein, consisting of three different polypeptide chains (alpha, beta, gamma), which are bound to each other by disulfide bonds into a cross-shaped molecule comprising one long and three short arms with globules at each end. Alpha-5 is a subunit of laminin-10 (laminin-511), laminin-11 (laminin-521) and laminin-15 (laminin-523).</text>
</comment>
<dbReference type="SUPFAM" id="SSF57196">
    <property type="entry name" value="EGF/Laminin"/>
    <property type="match status" value="19"/>
</dbReference>
<dbReference type="SMART" id="SM00181">
    <property type="entry name" value="EGF"/>
    <property type="match status" value="15"/>
</dbReference>
<feature type="domain" description="Laminin EGF-like" evidence="22">
    <location>
        <begin position="615"/>
        <end position="659"/>
    </location>
</feature>
<dbReference type="SMART" id="SM00282">
    <property type="entry name" value="LamG"/>
    <property type="match status" value="5"/>
</dbReference>
<dbReference type="RefSeq" id="XP_018090464.1">
    <property type="nucleotide sequence ID" value="XM_018234975.2"/>
</dbReference>